<dbReference type="Pfam" id="PF00754">
    <property type="entry name" value="F5_F8_type_C"/>
    <property type="match status" value="1"/>
</dbReference>
<dbReference type="Gene3D" id="2.60.120.260">
    <property type="entry name" value="Galactose-binding domain-like"/>
    <property type="match status" value="1"/>
</dbReference>
<evidence type="ECO:0000259" key="3">
    <source>
        <dbReference type="Pfam" id="PF13088"/>
    </source>
</evidence>
<accession>A0A5C4TBA7</accession>
<evidence type="ECO:0000259" key="2">
    <source>
        <dbReference type="Pfam" id="PF00754"/>
    </source>
</evidence>
<dbReference type="RefSeq" id="WP_139602467.1">
    <property type="nucleotide sequence ID" value="NZ_VDCQ01000014.1"/>
</dbReference>
<dbReference type="InterPro" id="IPR036278">
    <property type="entry name" value="Sialidase_sf"/>
</dbReference>
<dbReference type="InterPro" id="IPR011040">
    <property type="entry name" value="Sialidase"/>
</dbReference>
<sequence length="516" mass="56382">MEIKKTVRTASVLLFLGLLLTTLQPAMADIASGQSDVIVASGGARNTYFPDVEKLQNGDLLVVYYDSPAHTSQSGRIAMVRSTNDGSTWSAPTTVADSVYDDRDPSVMQTSDGTLLLTYFSTDWSQSPSKILGTYSVRSNDGGLTWSSPVLVETKLDYAAVTSKIVQLANGDLLLPRYGKMPGHWQSKIMVARSTDGGISWPQANEVEIPNPYGTNWVEPVLADLGNGHLMVLIRTATFAHETHSYDSGLTWTTPLPTDMVAHASSLLVLDPGNPNSNILHTWGDYSGEYAFGRPVVGQIIQADGTPVSERVKMYAGHCGDESYPSGVRLDDGRIFTVYYDSCAKRIGGTFSTISDYMDYEAPTTIWDSETGKLDLWKLYKSGGLHISTDMNYIHGNFNPYGPIDGNPTYNYSAAKVQTGEGAYWSIELDQLYPITKIGIILKQSLPETANVYLSADGVNWGTPVAAFNYVIMNSMQYIVFDNPVQARYAKVEILESNGTDILSEFSLFVPLDTGT</sequence>
<keyword evidence="5" id="KW-1185">Reference proteome</keyword>
<proteinExistence type="predicted"/>
<dbReference type="CDD" id="cd15482">
    <property type="entry name" value="Sialidase_non-viral"/>
    <property type="match status" value="1"/>
</dbReference>
<dbReference type="Pfam" id="PF13088">
    <property type="entry name" value="BNR_2"/>
    <property type="match status" value="1"/>
</dbReference>
<dbReference type="InterPro" id="IPR000421">
    <property type="entry name" value="FA58C"/>
</dbReference>
<gene>
    <name evidence="4" type="ORF">FE784_12135</name>
</gene>
<evidence type="ECO:0000256" key="1">
    <source>
        <dbReference type="SAM" id="SignalP"/>
    </source>
</evidence>
<comment type="caution">
    <text evidence="4">The sequence shown here is derived from an EMBL/GenBank/DDBJ whole genome shotgun (WGS) entry which is preliminary data.</text>
</comment>
<dbReference type="Proteomes" id="UP000307943">
    <property type="component" value="Unassembled WGS sequence"/>
</dbReference>
<dbReference type="PANTHER" id="PTHR43752:SF2">
    <property type="entry name" value="BNR_ASP-BOX REPEAT FAMILY PROTEIN"/>
    <property type="match status" value="1"/>
</dbReference>
<reference evidence="4 5" key="1">
    <citation type="submission" date="2019-05" db="EMBL/GenBank/DDBJ databases">
        <title>We sequenced the genome of Paenibacillus hemerocallicola KCTC 33185 for further insight into its adaptation and study the phylogeny of Paenibacillus.</title>
        <authorList>
            <person name="Narsing Rao M.P."/>
        </authorList>
    </citation>
    <scope>NUCLEOTIDE SEQUENCE [LARGE SCALE GENOMIC DNA]</scope>
    <source>
        <strain evidence="4 5">KCTC 33185</strain>
    </source>
</reference>
<dbReference type="EMBL" id="VDCQ01000014">
    <property type="protein sequence ID" value="TNJ65926.1"/>
    <property type="molecule type" value="Genomic_DNA"/>
</dbReference>
<feature type="chain" id="PRO_5022974903" description="Sialidase domain-containing protein" evidence="1">
    <location>
        <begin position="29"/>
        <end position="516"/>
    </location>
</feature>
<dbReference type="SUPFAM" id="SSF50939">
    <property type="entry name" value="Sialidases"/>
    <property type="match status" value="1"/>
</dbReference>
<evidence type="ECO:0008006" key="6">
    <source>
        <dbReference type="Google" id="ProtNLM"/>
    </source>
</evidence>
<dbReference type="AlphaFoldDB" id="A0A5C4TBA7"/>
<protein>
    <recommendedName>
        <fullName evidence="6">Sialidase domain-containing protein</fullName>
    </recommendedName>
</protein>
<dbReference type="OrthoDB" id="2514479at2"/>
<organism evidence="4 5">
    <name type="scientific">Paenibacillus hemerocallicola</name>
    <dbReference type="NCBI Taxonomy" id="1172614"/>
    <lineage>
        <taxon>Bacteria</taxon>
        <taxon>Bacillati</taxon>
        <taxon>Bacillota</taxon>
        <taxon>Bacilli</taxon>
        <taxon>Bacillales</taxon>
        <taxon>Paenibacillaceae</taxon>
        <taxon>Paenibacillus</taxon>
    </lineage>
</organism>
<dbReference type="InterPro" id="IPR008979">
    <property type="entry name" value="Galactose-bd-like_sf"/>
</dbReference>
<evidence type="ECO:0000313" key="4">
    <source>
        <dbReference type="EMBL" id="TNJ65926.1"/>
    </source>
</evidence>
<dbReference type="PANTHER" id="PTHR43752">
    <property type="entry name" value="BNR/ASP-BOX REPEAT FAMILY PROTEIN"/>
    <property type="match status" value="1"/>
</dbReference>
<feature type="domain" description="Sialidase" evidence="3">
    <location>
        <begin position="69"/>
        <end position="335"/>
    </location>
</feature>
<feature type="domain" description="F5/8 type C" evidence="2">
    <location>
        <begin position="395"/>
        <end position="500"/>
    </location>
</feature>
<keyword evidence="1" id="KW-0732">Signal</keyword>
<dbReference type="Gene3D" id="2.120.10.10">
    <property type="match status" value="1"/>
</dbReference>
<name>A0A5C4TBA7_9BACL</name>
<evidence type="ECO:0000313" key="5">
    <source>
        <dbReference type="Proteomes" id="UP000307943"/>
    </source>
</evidence>
<dbReference type="SUPFAM" id="SSF49785">
    <property type="entry name" value="Galactose-binding domain-like"/>
    <property type="match status" value="1"/>
</dbReference>
<feature type="signal peptide" evidence="1">
    <location>
        <begin position="1"/>
        <end position="28"/>
    </location>
</feature>